<dbReference type="Proteomes" id="UP000241964">
    <property type="component" value="Unassembled WGS sequence"/>
</dbReference>
<dbReference type="OrthoDB" id="9792322at2"/>
<feature type="domain" description="Glycosyl transferase family 1" evidence="1">
    <location>
        <begin position="204"/>
        <end position="364"/>
    </location>
</feature>
<reference evidence="3 4" key="1">
    <citation type="submission" date="2018-03" db="EMBL/GenBank/DDBJ databases">
        <title>Genomic Encyclopedia of Archaeal and Bacterial Type Strains, Phase II (KMG-II): from individual species to whole genera.</title>
        <authorList>
            <person name="Goeker M."/>
        </authorList>
    </citation>
    <scope>NUCLEOTIDE SEQUENCE [LARGE SCALE GENOMIC DNA]</scope>
    <source>
        <strain evidence="3 4">DSM 29057</strain>
    </source>
</reference>
<dbReference type="Pfam" id="PF00534">
    <property type="entry name" value="Glycos_transf_1"/>
    <property type="match status" value="1"/>
</dbReference>
<dbReference type="RefSeq" id="WP_106599436.1">
    <property type="nucleotide sequence ID" value="NZ_PYAS01000024.1"/>
</dbReference>
<feature type="domain" description="Glycosyltransferase subfamily 4-like N-terminal" evidence="2">
    <location>
        <begin position="19"/>
        <end position="186"/>
    </location>
</feature>
<keyword evidence="4" id="KW-1185">Reference proteome</keyword>
<evidence type="ECO:0000259" key="1">
    <source>
        <dbReference type="Pfam" id="PF00534"/>
    </source>
</evidence>
<protein>
    <submittedName>
        <fullName evidence="3">Glycosyltransferase involved in cell wall biosynthesis</fullName>
    </submittedName>
</protein>
<dbReference type="InterPro" id="IPR028098">
    <property type="entry name" value="Glyco_trans_4-like_N"/>
</dbReference>
<accession>A0A2P8FF01</accession>
<dbReference type="PANTHER" id="PTHR12526">
    <property type="entry name" value="GLYCOSYLTRANSFERASE"/>
    <property type="match status" value="1"/>
</dbReference>
<dbReference type="InterPro" id="IPR001296">
    <property type="entry name" value="Glyco_trans_1"/>
</dbReference>
<evidence type="ECO:0000313" key="4">
    <source>
        <dbReference type="Proteomes" id="UP000241964"/>
    </source>
</evidence>
<dbReference type="EMBL" id="PYAS01000024">
    <property type="protein sequence ID" value="PSL20300.1"/>
    <property type="molecule type" value="Genomic_DNA"/>
</dbReference>
<dbReference type="CDD" id="cd03801">
    <property type="entry name" value="GT4_PimA-like"/>
    <property type="match status" value="1"/>
</dbReference>
<sequence length="383" mass="43318">MAHPKNILIFHRSFFEISETFVYEQITSLSRSHKVSLLAYYYLNSDKFPLSNDKHQIKVYKNFADKLLSRIAERFSFGNTLMSLFNKSITKSLIRKEKYEVIHAHFGTNAVAILPVAKALNIPLIPTFHGVDASPAMLKNIQYSKHLSELFEYARKIVIVSPHMIDTLDLETYIDKVELIACGVDFNLFTRNGQRPSTSDGIIRILHSGRLVEKKGVPDLIRVFTSLCQKYDNIRLIIIGGGDETSICEQLIETSGLQAKIFLLGTMPHADVIKYMNDSDIFVLNAKTSKHGDMEGTPVSIQEAMSMELPVISTYHAGIPQVIVDQECGLLVEENDSRGLSAALETLINNETLRFSLGQRARERIISNFSIDIYRQRIAKLFD</sequence>
<evidence type="ECO:0000313" key="3">
    <source>
        <dbReference type="EMBL" id="PSL20300.1"/>
    </source>
</evidence>
<dbReference type="Gene3D" id="3.40.50.2000">
    <property type="entry name" value="Glycogen Phosphorylase B"/>
    <property type="match status" value="2"/>
</dbReference>
<comment type="caution">
    <text evidence="3">The sequence shown here is derived from an EMBL/GenBank/DDBJ whole genome shotgun (WGS) entry which is preliminary data.</text>
</comment>
<gene>
    <name evidence="3" type="ORF">CLV60_12466</name>
</gene>
<dbReference type="Pfam" id="PF13439">
    <property type="entry name" value="Glyco_transf_4"/>
    <property type="match status" value="1"/>
</dbReference>
<dbReference type="SUPFAM" id="SSF53756">
    <property type="entry name" value="UDP-Glycosyltransferase/glycogen phosphorylase"/>
    <property type="match status" value="1"/>
</dbReference>
<keyword evidence="3" id="KW-0808">Transferase</keyword>
<organism evidence="3 4">
    <name type="scientific">Dyadobacter jiangsuensis</name>
    <dbReference type="NCBI Taxonomy" id="1591085"/>
    <lineage>
        <taxon>Bacteria</taxon>
        <taxon>Pseudomonadati</taxon>
        <taxon>Bacteroidota</taxon>
        <taxon>Cytophagia</taxon>
        <taxon>Cytophagales</taxon>
        <taxon>Spirosomataceae</taxon>
        <taxon>Dyadobacter</taxon>
    </lineage>
</organism>
<proteinExistence type="predicted"/>
<dbReference type="AlphaFoldDB" id="A0A2P8FF01"/>
<name>A0A2P8FF01_9BACT</name>
<dbReference type="GO" id="GO:0016757">
    <property type="term" value="F:glycosyltransferase activity"/>
    <property type="evidence" value="ECO:0007669"/>
    <property type="project" value="InterPro"/>
</dbReference>
<evidence type="ECO:0000259" key="2">
    <source>
        <dbReference type="Pfam" id="PF13439"/>
    </source>
</evidence>